<dbReference type="RefSeq" id="WP_237607113.1">
    <property type="nucleotide sequence ID" value="NZ_JAIRBB010000002.1"/>
</dbReference>
<keyword evidence="1" id="KW-0732">Signal</keyword>
<evidence type="ECO:0000313" key="3">
    <source>
        <dbReference type="Proteomes" id="UP001139462"/>
    </source>
</evidence>
<dbReference type="PROSITE" id="PS51257">
    <property type="entry name" value="PROKAR_LIPOPROTEIN"/>
    <property type="match status" value="1"/>
</dbReference>
<organism evidence="2 3">
    <name type="scientific">Aequorivita xiaoshiensis</name>
    <dbReference type="NCBI Taxonomy" id="2874476"/>
    <lineage>
        <taxon>Bacteria</taxon>
        <taxon>Pseudomonadati</taxon>
        <taxon>Bacteroidota</taxon>
        <taxon>Flavobacteriia</taxon>
        <taxon>Flavobacteriales</taxon>
        <taxon>Flavobacteriaceae</taxon>
        <taxon>Aequorivita</taxon>
    </lineage>
</organism>
<evidence type="ECO:0000256" key="1">
    <source>
        <dbReference type="SAM" id="SignalP"/>
    </source>
</evidence>
<dbReference type="EMBL" id="JAIRBB010000002">
    <property type="protein sequence ID" value="MCG2430422.1"/>
    <property type="molecule type" value="Genomic_DNA"/>
</dbReference>
<name>A0A9X1U5P9_9FLAO</name>
<keyword evidence="3" id="KW-1185">Reference proteome</keyword>
<evidence type="ECO:0000313" key="2">
    <source>
        <dbReference type="EMBL" id="MCG2430422.1"/>
    </source>
</evidence>
<comment type="caution">
    <text evidence="2">The sequence shown here is derived from an EMBL/GenBank/DDBJ whole genome shotgun (WGS) entry which is preliminary data.</text>
</comment>
<feature type="chain" id="PRO_5040767281" description="Cytochrome C" evidence="1">
    <location>
        <begin position="16"/>
        <end position="183"/>
    </location>
</feature>
<sequence>MKHLLLILLSLSLLACNQQTDSTKDLEERINKLESKLADAYKPGFGDFMGSIQTHHAKLWFAGQNKNWDLADFEIHELEEAIEDIQKYQAGRKESEMIGMLNSPLENIEKAIDEKNSEAFKRNFISLTNTCNKCHIAVGFEYNVVKIPETSPFSNQDFRPINSEDNYYLEEHTSSKTNLGTQD</sequence>
<evidence type="ECO:0008006" key="4">
    <source>
        <dbReference type="Google" id="ProtNLM"/>
    </source>
</evidence>
<protein>
    <recommendedName>
        <fullName evidence="4">Cytochrome C</fullName>
    </recommendedName>
</protein>
<dbReference type="AlphaFoldDB" id="A0A9X1U5P9"/>
<proteinExistence type="predicted"/>
<reference evidence="2" key="1">
    <citation type="submission" date="2021-09" db="EMBL/GenBank/DDBJ databases">
        <title>Genome of Aequorivita sp. strain F64183.</title>
        <authorList>
            <person name="Wang Y."/>
        </authorList>
    </citation>
    <scope>NUCLEOTIDE SEQUENCE</scope>
    <source>
        <strain evidence="2">F64183</strain>
    </source>
</reference>
<gene>
    <name evidence="2" type="ORF">K8344_04765</name>
</gene>
<feature type="signal peptide" evidence="1">
    <location>
        <begin position="1"/>
        <end position="15"/>
    </location>
</feature>
<dbReference type="Proteomes" id="UP001139462">
    <property type="component" value="Unassembled WGS sequence"/>
</dbReference>
<accession>A0A9X1U5P9</accession>